<dbReference type="GO" id="GO:0005576">
    <property type="term" value="C:extracellular region"/>
    <property type="evidence" value="ECO:0007669"/>
    <property type="project" value="GOC"/>
</dbReference>
<dbReference type="Pfam" id="PF13877">
    <property type="entry name" value="RPAP3_C"/>
    <property type="match status" value="1"/>
</dbReference>
<feature type="domain" description="Dynein attachment factor N-terminal" evidence="12">
    <location>
        <begin position="7"/>
        <end position="74"/>
    </location>
</feature>
<evidence type="ECO:0000256" key="9">
    <source>
        <dbReference type="ARBA" id="ARBA00023273"/>
    </source>
</evidence>
<dbReference type="AlphaFoldDB" id="A0A4X2KPP4"/>
<protein>
    <submittedName>
        <fullName evidence="13">Coiled-coil domain containing 103</fullName>
    </submittedName>
</protein>
<comment type="subcellular location">
    <subcellularLocation>
        <location evidence="2">Cell projection</location>
        <location evidence="2">Cilium</location>
        <location evidence="2">Flagellum</location>
    </subcellularLocation>
    <subcellularLocation>
        <location evidence="3">Cytoplasm</location>
    </subcellularLocation>
</comment>
<dbReference type="Ensembl" id="ENSVURT00010012889.1">
    <property type="protein sequence ID" value="ENSVURP00010011355.1"/>
    <property type="gene ID" value="ENSVURG00010008767.1"/>
</dbReference>
<evidence type="ECO:0000256" key="8">
    <source>
        <dbReference type="ARBA" id="ARBA00023069"/>
    </source>
</evidence>
<reference evidence="13" key="2">
    <citation type="submission" date="2025-08" db="UniProtKB">
        <authorList>
            <consortium name="Ensembl"/>
        </authorList>
    </citation>
    <scope>IDENTIFICATION</scope>
</reference>
<dbReference type="InterPro" id="IPR025986">
    <property type="entry name" value="RPAP3-like_C"/>
</dbReference>
<evidence type="ECO:0000313" key="13">
    <source>
        <dbReference type="Ensembl" id="ENSVURP00010011355.1"/>
    </source>
</evidence>
<dbReference type="GO" id="GO:0036159">
    <property type="term" value="P:inner dynein arm assembly"/>
    <property type="evidence" value="ECO:0007669"/>
    <property type="project" value="Ensembl"/>
</dbReference>
<evidence type="ECO:0000256" key="5">
    <source>
        <dbReference type="ARBA" id="ARBA00022490"/>
    </source>
</evidence>
<name>A0A4X2KPP4_VOMUR</name>
<keyword evidence="6" id="KW-0970">Cilium biogenesis/degradation</keyword>
<dbReference type="RefSeq" id="XP_027729148.1">
    <property type="nucleotide sequence ID" value="XM_027873347.1"/>
</dbReference>
<comment type="function">
    <text evidence="1">Dynein-attachment factor required for cilia motility.</text>
</comment>
<dbReference type="PANTHER" id="PTHR28572">
    <property type="entry name" value="COILED-COIL DOMAIN-CONTAINING PROTEIN 103"/>
    <property type="match status" value="1"/>
</dbReference>
<sequence length="257" mass="29226">MEKTDTIDFRALEKELQAALAADEKYRRENAAKFRAVEQKVASYEEFRDIVLASHLKPLARKDKMSVKKTVLWNCHVTSTTAQTGVTQEESTYISQRGDCQPETSSDFYRAWRHYLQSGAERYQALLQLGAPNLGHLFRVDVGFGLLGELLMTLAENFKPADRAAVLEILHSLSKTGRFGLNLSLLSNAERESCQKLFQKLQSMDVTRPTEEELSCKGQELEKKHSGNDGDEKLLQELSELYQIGQRCYLSQNKQQT</sequence>
<evidence type="ECO:0000256" key="4">
    <source>
        <dbReference type="ARBA" id="ARBA00011738"/>
    </source>
</evidence>
<comment type="subunit">
    <text evidence="4">Homodimer.</text>
</comment>
<dbReference type="GeneTree" id="ENSGT00390000004038"/>
<dbReference type="STRING" id="29139.ENSVURP00010011355"/>
<evidence type="ECO:0000256" key="3">
    <source>
        <dbReference type="ARBA" id="ARBA00004496"/>
    </source>
</evidence>
<dbReference type="InterPro" id="IPR042422">
    <property type="entry name" value="CC103"/>
</dbReference>
<accession>A0A4X2KPP4</accession>
<dbReference type="GO" id="GO:0036157">
    <property type="term" value="C:outer dynein arm"/>
    <property type="evidence" value="ECO:0007669"/>
    <property type="project" value="InterPro"/>
</dbReference>
<comment type="similarity">
    <text evidence="10">Belongs to the DNAAF19/PR46b family.</text>
</comment>
<dbReference type="RefSeq" id="XP_027729147.1">
    <property type="nucleotide sequence ID" value="XM_027873346.1"/>
</dbReference>
<dbReference type="Proteomes" id="UP000314987">
    <property type="component" value="Unassembled WGS sequence"/>
</dbReference>
<evidence type="ECO:0000313" key="14">
    <source>
        <dbReference type="Proteomes" id="UP000314987"/>
    </source>
</evidence>
<proteinExistence type="inferred from homology"/>
<evidence type="ECO:0000256" key="10">
    <source>
        <dbReference type="ARBA" id="ARBA00049986"/>
    </source>
</evidence>
<dbReference type="OrthoDB" id="447931at2759"/>
<dbReference type="GO" id="GO:0071907">
    <property type="term" value="P:determination of digestive tract left/right asymmetry"/>
    <property type="evidence" value="ECO:0007669"/>
    <property type="project" value="Ensembl"/>
</dbReference>
<dbReference type="GO" id="GO:0042803">
    <property type="term" value="F:protein homodimerization activity"/>
    <property type="evidence" value="ECO:0007669"/>
    <property type="project" value="Ensembl"/>
</dbReference>
<dbReference type="CTD" id="388389"/>
<keyword evidence="7" id="KW-0282">Flagellum</keyword>
<keyword evidence="8" id="KW-0969">Cilium</keyword>
<evidence type="ECO:0000259" key="11">
    <source>
        <dbReference type="Pfam" id="PF13877"/>
    </source>
</evidence>
<keyword evidence="9" id="KW-0966">Cell projection</keyword>
<organism evidence="13 14">
    <name type="scientific">Vombatus ursinus</name>
    <name type="common">Common wombat</name>
    <dbReference type="NCBI Taxonomy" id="29139"/>
    <lineage>
        <taxon>Eukaryota</taxon>
        <taxon>Metazoa</taxon>
        <taxon>Chordata</taxon>
        <taxon>Craniata</taxon>
        <taxon>Vertebrata</taxon>
        <taxon>Euteleostomi</taxon>
        <taxon>Mammalia</taxon>
        <taxon>Metatheria</taxon>
        <taxon>Diprotodontia</taxon>
        <taxon>Vombatidae</taxon>
        <taxon>Vombatus</taxon>
    </lineage>
</organism>
<reference evidence="14" key="1">
    <citation type="submission" date="2018-12" db="EMBL/GenBank/DDBJ databases">
        <authorList>
            <person name="Yazar S."/>
        </authorList>
    </citation>
    <scope>NUCLEOTIDE SEQUENCE [LARGE SCALE GENOMIC DNA]</scope>
</reference>
<reference evidence="13" key="3">
    <citation type="submission" date="2025-09" db="UniProtKB">
        <authorList>
            <consortium name="Ensembl"/>
        </authorList>
    </citation>
    <scope>IDENTIFICATION</scope>
</reference>
<dbReference type="Pfam" id="PF15867">
    <property type="entry name" value="Dynein_attach_N"/>
    <property type="match status" value="1"/>
</dbReference>
<dbReference type="PANTHER" id="PTHR28572:SF1">
    <property type="entry name" value="COILED-COIL DOMAIN-CONTAINING PROTEIN 103"/>
    <property type="match status" value="1"/>
</dbReference>
<evidence type="ECO:0000256" key="1">
    <source>
        <dbReference type="ARBA" id="ARBA00004048"/>
    </source>
</evidence>
<evidence type="ECO:0000259" key="12">
    <source>
        <dbReference type="Pfam" id="PF15867"/>
    </source>
</evidence>
<feature type="domain" description="RNA-polymerase II-associated protein 3-like C-terminal" evidence="11">
    <location>
        <begin position="101"/>
        <end position="191"/>
    </location>
</feature>
<keyword evidence="14" id="KW-1185">Reference proteome</keyword>
<dbReference type="OMA" id="YRNWRRH"/>
<evidence type="ECO:0000256" key="6">
    <source>
        <dbReference type="ARBA" id="ARBA00022794"/>
    </source>
</evidence>
<dbReference type="GO" id="GO:0001947">
    <property type="term" value="P:heart looping"/>
    <property type="evidence" value="ECO:0007669"/>
    <property type="project" value="Ensembl"/>
</dbReference>
<evidence type="ECO:0000256" key="7">
    <source>
        <dbReference type="ARBA" id="ARBA00022846"/>
    </source>
</evidence>
<gene>
    <name evidence="13" type="primary">CCDC103</name>
    <name evidence="13" type="synonym">DNAAF19</name>
</gene>
<keyword evidence="5" id="KW-0963">Cytoplasm</keyword>
<dbReference type="GO" id="GO:0036158">
    <property type="term" value="P:outer dynein arm assembly"/>
    <property type="evidence" value="ECO:0007669"/>
    <property type="project" value="Ensembl"/>
</dbReference>
<dbReference type="InterPro" id="IPR031733">
    <property type="entry name" value="Dynein_attach_N"/>
</dbReference>
<dbReference type="GO" id="GO:0031514">
    <property type="term" value="C:motile cilium"/>
    <property type="evidence" value="ECO:0007669"/>
    <property type="project" value="UniProtKB-SubCell"/>
</dbReference>
<dbReference type="GeneID" id="114051143"/>
<dbReference type="GO" id="GO:0003351">
    <property type="term" value="P:epithelial cilium movement involved in extracellular fluid movement"/>
    <property type="evidence" value="ECO:0007669"/>
    <property type="project" value="TreeGrafter"/>
</dbReference>
<evidence type="ECO:0000256" key="2">
    <source>
        <dbReference type="ARBA" id="ARBA00004230"/>
    </source>
</evidence>